<reference evidence="1" key="1">
    <citation type="submission" date="2021-01" db="EMBL/GenBank/DDBJ databases">
        <authorList>
            <person name="Corre E."/>
            <person name="Pelletier E."/>
            <person name="Niang G."/>
            <person name="Scheremetjew M."/>
            <person name="Finn R."/>
            <person name="Kale V."/>
            <person name="Holt S."/>
            <person name="Cochrane G."/>
            <person name="Meng A."/>
            <person name="Brown T."/>
            <person name="Cohen L."/>
        </authorList>
    </citation>
    <scope>NUCLEOTIDE SEQUENCE</scope>
    <source>
        <strain evidence="1">CCMP1320</strain>
    </source>
</reference>
<accession>A0A7S3QS20</accession>
<evidence type="ECO:0000313" key="1">
    <source>
        <dbReference type="EMBL" id="CAE0490841.1"/>
    </source>
</evidence>
<gene>
    <name evidence="1" type="ORF">DTER00134_LOCUS5914</name>
</gene>
<protein>
    <submittedName>
        <fullName evidence="1">Uncharacterized protein</fullName>
    </submittedName>
</protein>
<organism evidence="1">
    <name type="scientific">Dunaliella tertiolecta</name>
    <name type="common">Green alga</name>
    <dbReference type="NCBI Taxonomy" id="3047"/>
    <lineage>
        <taxon>Eukaryota</taxon>
        <taxon>Viridiplantae</taxon>
        <taxon>Chlorophyta</taxon>
        <taxon>core chlorophytes</taxon>
        <taxon>Chlorophyceae</taxon>
        <taxon>CS clade</taxon>
        <taxon>Chlamydomonadales</taxon>
        <taxon>Dunaliellaceae</taxon>
        <taxon>Dunaliella</taxon>
    </lineage>
</organism>
<sequence length="105" mass="11368">MFNTHSRSPVQLILVLKTKTSSSKNTSKLTSDPRGCRALVQLIPVQGHDGEQPFPQNKDLILIEHSKTHLRSQGVPCTGSAHPGPGPQWAIQGHIFGVPPGNTKM</sequence>
<name>A0A7S3QS20_DUNTE</name>
<proteinExistence type="predicted"/>
<dbReference type="EMBL" id="HBIP01010568">
    <property type="protein sequence ID" value="CAE0490841.1"/>
    <property type="molecule type" value="Transcribed_RNA"/>
</dbReference>
<dbReference type="AlphaFoldDB" id="A0A7S3QS20"/>